<dbReference type="OrthoDB" id="344189at2759"/>
<accession>A0A9D5DG80</accession>
<gene>
    <name evidence="1" type="ORF">OJ253_1938</name>
</gene>
<dbReference type="Proteomes" id="UP001067231">
    <property type="component" value="Unassembled WGS sequence"/>
</dbReference>
<sequence length="169" mass="18813">MSGEQDVNMLKADDGAASAGEGALKGGVGLGLSVTPKVEEYCNRILEQGLESSLENDIVDQSEVSGFRSQVNKMKMWPTFDHIFRAARRDNKWFLRSQPLKGVNKILFEEQKLINISKAVYKGLVITPIPKEVIETAVQTIKSSNDVLPELSDYTVRIKEPKQIKMSQS</sequence>
<reference evidence="1" key="1">
    <citation type="submission" date="2022-10" db="EMBL/GenBank/DDBJ databases">
        <title>Adaptive evolution leads to modifications in subtelomeric GC content in a zoonotic Cryptosporidium species.</title>
        <authorList>
            <person name="Li J."/>
            <person name="Feng Y."/>
            <person name="Xiao L."/>
        </authorList>
    </citation>
    <scope>NUCLEOTIDE SEQUENCE</scope>
    <source>
        <strain evidence="1">33844</strain>
    </source>
</reference>
<name>A0A9D5DG80_9CRYT</name>
<evidence type="ECO:0000313" key="1">
    <source>
        <dbReference type="EMBL" id="KAJ1608447.1"/>
    </source>
</evidence>
<protein>
    <submittedName>
        <fullName evidence="1">Uncharacterized protein</fullName>
    </submittedName>
</protein>
<dbReference type="EMBL" id="JAPCXC010000043">
    <property type="protein sequence ID" value="KAJ1608447.1"/>
    <property type="molecule type" value="Genomic_DNA"/>
</dbReference>
<dbReference type="AlphaFoldDB" id="A0A9D5DG80"/>
<comment type="caution">
    <text evidence="1">The sequence shown here is derived from an EMBL/GenBank/DDBJ whole genome shotgun (WGS) entry which is preliminary data.</text>
</comment>
<proteinExistence type="predicted"/>
<organism evidence="1">
    <name type="scientific">Cryptosporidium canis</name>
    <dbReference type="NCBI Taxonomy" id="195482"/>
    <lineage>
        <taxon>Eukaryota</taxon>
        <taxon>Sar</taxon>
        <taxon>Alveolata</taxon>
        <taxon>Apicomplexa</taxon>
        <taxon>Conoidasida</taxon>
        <taxon>Coccidia</taxon>
        <taxon>Eucoccidiorida</taxon>
        <taxon>Eimeriorina</taxon>
        <taxon>Cryptosporidiidae</taxon>
        <taxon>Cryptosporidium</taxon>
    </lineage>
</organism>